<protein>
    <recommendedName>
        <fullName evidence="3">DUF5801 domain-containing protein</fullName>
    </recommendedName>
</protein>
<gene>
    <name evidence="1" type="ORF">FHS00_001442</name>
</gene>
<evidence type="ECO:0000313" key="1">
    <source>
        <dbReference type="EMBL" id="MBB3711866.1"/>
    </source>
</evidence>
<dbReference type="EMBL" id="JACIBX010000004">
    <property type="protein sequence ID" value="MBB3711866.1"/>
    <property type="molecule type" value="Genomic_DNA"/>
</dbReference>
<name>A0ABR6HN85_9RHOB</name>
<reference evidence="1 2" key="1">
    <citation type="submission" date="2020-08" db="EMBL/GenBank/DDBJ databases">
        <title>Genomic Encyclopedia of Type Strains, Phase III (KMG-III): the genomes of soil and plant-associated and newly described type strains.</title>
        <authorList>
            <person name="Whitman W."/>
        </authorList>
    </citation>
    <scope>NUCLEOTIDE SEQUENCE [LARGE SCALE GENOMIC DNA]</scope>
    <source>
        <strain evidence="1 2">CECT 8572</strain>
    </source>
</reference>
<evidence type="ECO:0000313" key="2">
    <source>
        <dbReference type="Proteomes" id="UP000576152"/>
    </source>
</evidence>
<keyword evidence="2" id="KW-1185">Reference proteome</keyword>
<proteinExistence type="predicted"/>
<comment type="caution">
    <text evidence="1">The sequence shown here is derived from an EMBL/GenBank/DDBJ whole genome shotgun (WGS) entry which is preliminary data.</text>
</comment>
<sequence length="478" mass="49149">MGRSLVFTIPGDVGTIIRVEEITDPLTGIVSLRFDVTLDESGAQADLRGLFFDVADSALLGGLSVSGADVTTSRFARDAVTDLGNGANMNGALTKKGNGFDAGIAFGTPGIGKDDIDQTGFTLSSSAGDLSLELIAQMRFGVRLTSVGPEGSREDSLKLAGMAGGIADAQDDAGALCATESVTLDVLANDIGAAGVVRVAGVALATGDSVTLDSGAVVTLTQDGTLRYDSATGTYDVDGASVAAGDLLIGSTAVDSFVYEISNGAGGFDTARVDVTLHGALNTLDTIEASLPQGGLFKVTLDTAGSAFYDLTITGTGDARLDGLTIDAAYCAAAHEPFDIGQTIAFEMYLADADSIPAGTVQRPEHLDEVNWILNQDFTAMSNVSGGTFTQAEIQGAIWGLLDDFVFVNEVFPAFGKTANARKIYDMALAQGDGFEAGADDLVGLILQPTAAAESDGNHQPFVVGLAFEMLEQDCLIL</sequence>
<evidence type="ECO:0008006" key="3">
    <source>
        <dbReference type="Google" id="ProtNLM"/>
    </source>
</evidence>
<dbReference type="Proteomes" id="UP000576152">
    <property type="component" value="Unassembled WGS sequence"/>
</dbReference>
<organism evidence="1 2">
    <name type="scientific">Limimaricola variabilis</name>
    <dbReference type="NCBI Taxonomy" id="1492771"/>
    <lineage>
        <taxon>Bacteria</taxon>
        <taxon>Pseudomonadati</taxon>
        <taxon>Pseudomonadota</taxon>
        <taxon>Alphaproteobacteria</taxon>
        <taxon>Rhodobacterales</taxon>
        <taxon>Paracoccaceae</taxon>
        <taxon>Limimaricola</taxon>
    </lineage>
</organism>
<dbReference type="RefSeq" id="WP_183471311.1">
    <property type="nucleotide sequence ID" value="NZ_JACIBX010000004.1"/>
</dbReference>
<accession>A0ABR6HN85</accession>